<dbReference type="GO" id="GO:0005783">
    <property type="term" value="C:endoplasmic reticulum"/>
    <property type="evidence" value="ECO:0007669"/>
    <property type="project" value="UniProtKB-SubCell"/>
</dbReference>
<comment type="subcellular location">
    <subcellularLocation>
        <location evidence="1">Endoplasmic reticulum</location>
    </subcellularLocation>
    <subcellularLocation>
        <location evidence="7">Golgi apparatus</location>
        <location evidence="7">cis-Golgi network</location>
    </subcellularLocation>
</comment>
<dbReference type="Pfam" id="PF04051">
    <property type="entry name" value="TRAPP"/>
    <property type="match status" value="1"/>
</dbReference>
<evidence type="ECO:0000313" key="10">
    <source>
        <dbReference type="Proteomes" id="UP000002866"/>
    </source>
</evidence>
<dbReference type="GO" id="GO:1990072">
    <property type="term" value="C:TRAPPIII protein complex"/>
    <property type="evidence" value="ECO:0007669"/>
    <property type="project" value="EnsemblFungi"/>
</dbReference>
<dbReference type="GO" id="GO:1990070">
    <property type="term" value="C:TRAPPI protein complex"/>
    <property type="evidence" value="ECO:0007669"/>
    <property type="project" value="EnsemblFungi"/>
</dbReference>
<keyword evidence="10" id="KW-1185">Reference proteome</keyword>
<dbReference type="InterPro" id="IPR024096">
    <property type="entry name" value="NO_sig/Golgi_transp_ligand-bd"/>
</dbReference>
<dbReference type="PANTHER" id="PTHR20902:SF0">
    <property type="entry name" value="TRAFFICKING PROTEIN PARTICLE COMPLEX SUBUNIT 5"/>
    <property type="match status" value="1"/>
</dbReference>
<evidence type="ECO:0000256" key="7">
    <source>
        <dbReference type="PIRNR" id="PIRNR017479"/>
    </source>
</evidence>
<organism evidence="9 10">
    <name type="scientific">Henningerozyma blattae (strain ATCC 34711 / CBS 6284 / DSM 70876 / NBRC 10599 / NRRL Y-10934 / UCD 77-7)</name>
    <name type="common">Yeast</name>
    <name type="synonym">Tetrapisispora blattae</name>
    <dbReference type="NCBI Taxonomy" id="1071380"/>
    <lineage>
        <taxon>Eukaryota</taxon>
        <taxon>Fungi</taxon>
        <taxon>Dikarya</taxon>
        <taxon>Ascomycota</taxon>
        <taxon>Saccharomycotina</taxon>
        <taxon>Saccharomycetes</taxon>
        <taxon>Saccharomycetales</taxon>
        <taxon>Saccharomycetaceae</taxon>
        <taxon>Henningerozyma</taxon>
    </lineage>
</organism>
<dbReference type="OrthoDB" id="10254842at2759"/>
<dbReference type="HOGENOM" id="CLU_073154_0_0_1"/>
<dbReference type="CDD" id="cd14943">
    <property type="entry name" value="TRAPPC5_Trs31"/>
    <property type="match status" value="1"/>
</dbReference>
<dbReference type="GO" id="GO:0006888">
    <property type="term" value="P:endoplasmic reticulum to Golgi vesicle-mediated transport"/>
    <property type="evidence" value="ECO:0007669"/>
    <property type="project" value="EnsemblFungi"/>
</dbReference>
<dbReference type="GeneID" id="14496400"/>
<evidence type="ECO:0000256" key="8">
    <source>
        <dbReference type="SAM" id="MobiDB-lite"/>
    </source>
</evidence>
<keyword evidence="6 7" id="KW-0333">Golgi apparatus</keyword>
<accession>I2H4M5</accession>
<dbReference type="Gene3D" id="3.30.1380.20">
    <property type="entry name" value="Trafficking protein particle complex subunit 3"/>
    <property type="match status" value="1"/>
</dbReference>
<dbReference type="KEGG" id="tbl:TBLA_0E02710"/>
<dbReference type="PANTHER" id="PTHR20902">
    <property type="entry name" value="41-2 PROTEIN ANTIGEN-RELATED"/>
    <property type="match status" value="1"/>
</dbReference>
<dbReference type="FunCoup" id="I2H4M5">
    <property type="interactions" value="403"/>
</dbReference>
<dbReference type="eggNOG" id="KOG3315">
    <property type="taxonomic scope" value="Eukaryota"/>
</dbReference>
<feature type="region of interest" description="Disordered" evidence="8">
    <location>
        <begin position="1"/>
        <end position="24"/>
    </location>
</feature>
<evidence type="ECO:0000313" key="9">
    <source>
        <dbReference type="EMBL" id="CCH61327.1"/>
    </source>
</evidence>
<dbReference type="GO" id="GO:0005085">
    <property type="term" value="F:guanyl-nucleotide exchange factor activity"/>
    <property type="evidence" value="ECO:0007669"/>
    <property type="project" value="EnsemblFungi"/>
</dbReference>
<evidence type="ECO:0000256" key="4">
    <source>
        <dbReference type="ARBA" id="ARBA00022824"/>
    </source>
</evidence>
<comment type="subunit">
    <text evidence="7">Part of the multisubunit TRAPP (transport protein particle) complex.</text>
</comment>
<dbReference type="EMBL" id="HE806320">
    <property type="protein sequence ID" value="CCH61327.1"/>
    <property type="molecule type" value="Genomic_DNA"/>
</dbReference>
<reference evidence="9 10" key="1">
    <citation type="journal article" date="2011" name="Proc. Natl. Acad. Sci. U.S.A.">
        <title>Evolutionary erosion of yeast sex chromosomes by mating-type switching accidents.</title>
        <authorList>
            <person name="Gordon J.L."/>
            <person name="Armisen D."/>
            <person name="Proux-Wera E."/>
            <person name="Oheigeartaigh S.S."/>
            <person name="Byrne K.P."/>
            <person name="Wolfe K.H."/>
        </authorList>
    </citation>
    <scope>NUCLEOTIDE SEQUENCE [LARGE SCALE GENOMIC DNA]</scope>
    <source>
        <strain evidence="10">ATCC 34711 / CBS 6284 / DSM 70876 / NBRC 10599 / NRRL Y-10934 / UCD 77-7</strain>
    </source>
</reference>
<dbReference type="GO" id="GO:1990071">
    <property type="term" value="C:TRAPPII protein complex"/>
    <property type="evidence" value="ECO:0007669"/>
    <property type="project" value="EnsemblFungi"/>
</dbReference>
<dbReference type="AlphaFoldDB" id="I2H4M5"/>
<evidence type="ECO:0000256" key="5">
    <source>
        <dbReference type="ARBA" id="ARBA00022892"/>
    </source>
</evidence>
<dbReference type="Proteomes" id="UP000002866">
    <property type="component" value="Chromosome 5"/>
</dbReference>
<sequence length="276" mass="30270">MSQPEPQKIIDPSSSSHKKTVKKLPTPLNTNASSCIYTQSLAFTKNKVSLSAMAFLFQEMVSTIYKNSKTMAEFEAKLNKHGFGIGVRLLELLNFRASLPVTTNSRSSIFPSSSSTSAQNPSNSTVSASGSGAAGGNSGSGSTTDRHSNGPESLTSLINTMKRRDLKILDILQFVHGTVWAYLFDHPSDDLVKSSERSNEYMIVDNMPVFTQFIPGGVSCDFYVCGIVQGFLTNAGFPCRVTPHRMPQDGFDRRIVYLVQFDKQVLEREGLRFGSN</sequence>
<name>I2H4M5_HENB6</name>
<feature type="region of interest" description="Disordered" evidence="8">
    <location>
        <begin position="104"/>
        <end position="154"/>
    </location>
</feature>
<dbReference type="InterPro" id="IPR007194">
    <property type="entry name" value="TRAPP_component"/>
</dbReference>
<dbReference type="InParanoid" id="I2H4M5"/>
<dbReference type="InterPro" id="IPR016696">
    <property type="entry name" value="TRAPP-I_su5"/>
</dbReference>
<comment type="function">
    <text evidence="7">Plays a key role in the late stages of endoplasmic reticulum to Golgi traffic.</text>
</comment>
<evidence type="ECO:0000256" key="3">
    <source>
        <dbReference type="ARBA" id="ARBA00022448"/>
    </source>
</evidence>
<evidence type="ECO:0000256" key="1">
    <source>
        <dbReference type="ARBA" id="ARBA00004240"/>
    </source>
</evidence>
<dbReference type="OMA" id="HENGTES"/>
<gene>
    <name evidence="9" type="primary">TBLA0E02710</name>
    <name evidence="9" type="ORF">TBLA_0E02710</name>
</gene>
<dbReference type="PIRSF" id="PIRSF017479">
    <property type="entry name" value="TRAPP_I_complex_Trs31"/>
    <property type="match status" value="1"/>
</dbReference>
<comment type="similarity">
    <text evidence="2 7">Belongs to the TRAPP small subunits family. BET3 subfamily.</text>
</comment>
<evidence type="ECO:0000256" key="6">
    <source>
        <dbReference type="ARBA" id="ARBA00023034"/>
    </source>
</evidence>
<dbReference type="SUPFAM" id="SSF111126">
    <property type="entry name" value="Ligand-binding domain in the NO signalling and Golgi transport"/>
    <property type="match status" value="1"/>
</dbReference>
<keyword evidence="5 7" id="KW-0931">ER-Golgi transport</keyword>
<proteinExistence type="inferred from homology"/>
<dbReference type="STRING" id="1071380.I2H4M5"/>
<evidence type="ECO:0000256" key="2">
    <source>
        <dbReference type="ARBA" id="ARBA00006218"/>
    </source>
</evidence>
<keyword evidence="4 7" id="KW-0256">Endoplasmic reticulum</keyword>
<protein>
    <recommendedName>
        <fullName evidence="7">Trafficking protein particle complex subunit</fullName>
    </recommendedName>
</protein>
<dbReference type="RefSeq" id="XP_004180846.1">
    <property type="nucleotide sequence ID" value="XM_004180798.1"/>
</dbReference>
<feature type="compositionally biased region" description="Low complexity" evidence="8">
    <location>
        <begin position="104"/>
        <end position="131"/>
    </location>
</feature>
<keyword evidence="3 7" id="KW-0813">Transport</keyword>